<sequence length="77" mass="8263">MIGDRDRELLKQLRTASERTDKLIEHAEGGEMDAVEFAGALLVLVRAYSDAAGQMYARAAALNAVHPWTPGGPVARG</sequence>
<keyword evidence="2" id="KW-1185">Reference proteome</keyword>
<proteinExistence type="predicted"/>
<comment type="caution">
    <text evidence="1">The sequence shown here is derived from an EMBL/GenBank/DDBJ whole genome shotgun (WGS) entry which is preliminary data.</text>
</comment>
<protein>
    <submittedName>
        <fullName evidence="1">Uncharacterized protein</fullName>
    </submittedName>
</protein>
<reference evidence="1 2" key="1">
    <citation type="submission" date="2018-05" db="EMBL/GenBank/DDBJ databases">
        <title>Evolution of GPA BGCs.</title>
        <authorList>
            <person name="Waglechner N."/>
            <person name="Wright G.D."/>
        </authorList>
    </citation>
    <scope>NUCLEOTIDE SEQUENCE [LARGE SCALE GENOMIC DNA]</scope>
    <source>
        <strain evidence="1 2">DSM 5908</strain>
    </source>
</reference>
<accession>A0A428VWA0</accession>
<dbReference type="EMBL" id="QHHU01000116">
    <property type="protein sequence ID" value="RSM35068.1"/>
    <property type="molecule type" value="Genomic_DNA"/>
</dbReference>
<dbReference type="AlphaFoldDB" id="A0A428VWA0"/>
<evidence type="ECO:0000313" key="2">
    <source>
        <dbReference type="Proteomes" id="UP000286716"/>
    </source>
</evidence>
<dbReference type="Proteomes" id="UP000286716">
    <property type="component" value="Unassembled WGS sequence"/>
</dbReference>
<evidence type="ECO:0000313" key="1">
    <source>
        <dbReference type="EMBL" id="RSM35068.1"/>
    </source>
</evidence>
<organism evidence="1 2">
    <name type="scientific">Amycolatopsis balhimycina DSM 5908</name>
    <dbReference type="NCBI Taxonomy" id="1081091"/>
    <lineage>
        <taxon>Bacteria</taxon>
        <taxon>Bacillati</taxon>
        <taxon>Actinomycetota</taxon>
        <taxon>Actinomycetes</taxon>
        <taxon>Pseudonocardiales</taxon>
        <taxon>Pseudonocardiaceae</taxon>
        <taxon>Amycolatopsis</taxon>
    </lineage>
</organism>
<name>A0A428VWA0_AMYBA</name>
<gene>
    <name evidence="1" type="ORF">DMA12_45650</name>
</gene>